<organism evidence="2 3">
    <name type="scientific">Macrostomum lignano</name>
    <dbReference type="NCBI Taxonomy" id="282301"/>
    <lineage>
        <taxon>Eukaryota</taxon>
        <taxon>Metazoa</taxon>
        <taxon>Spiralia</taxon>
        <taxon>Lophotrochozoa</taxon>
        <taxon>Platyhelminthes</taxon>
        <taxon>Rhabditophora</taxon>
        <taxon>Macrostomorpha</taxon>
        <taxon>Macrostomida</taxon>
        <taxon>Macrostomidae</taxon>
        <taxon>Macrostomum</taxon>
    </lineage>
</organism>
<dbReference type="AlphaFoldDB" id="A0A1I8FBS8"/>
<feature type="region of interest" description="Disordered" evidence="1">
    <location>
        <begin position="356"/>
        <end position="386"/>
    </location>
</feature>
<protein>
    <submittedName>
        <fullName evidence="3">Uncharacterized protein</fullName>
    </submittedName>
</protein>
<sequence>TRWKPVLEEVRLRSEVRWRSGGGPGVEVRWRVRWRSGGGPVEVRWRSGGGPVEIRWRSGGGPVEIRWRSFPHLVLNLAACKASVRSRLAERHGVAGAGGAAVCDALAAAGPAAAAAAGRRRCIKWNPAAKRKPWLRPWTELGWRRVLLVFDKSNDGLRRWRLPSPVGRAGPQGARRSRCCCRIRRHLGDNDVGAVDWPASDLTASCWRSAALTGWTTLRGSASNLPCPQLCGRSLLVWSPPAAPAAWQLSVLLLLSKPLERTAFTPMRRGAKWRQLSLRQADLLSGLVSTASSAAASGLSPAEEIRSAIFSGSRRQQLLWRSGRRQRQRRLHSTVCEFVGRLRQVDAECRQISGEQRLFGEPDSASEAEDGSPFSFPGTRDKNGSS</sequence>
<dbReference type="Proteomes" id="UP000095280">
    <property type="component" value="Unplaced"/>
</dbReference>
<reference evidence="3" key="1">
    <citation type="submission" date="2016-11" db="UniProtKB">
        <authorList>
            <consortium name="WormBaseParasite"/>
        </authorList>
    </citation>
    <scope>IDENTIFICATION</scope>
</reference>
<name>A0A1I8FBS8_9PLAT</name>
<evidence type="ECO:0000256" key="1">
    <source>
        <dbReference type="SAM" id="MobiDB-lite"/>
    </source>
</evidence>
<evidence type="ECO:0000313" key="2">
    <source>
        <dbReference type="Proteomes" id="UP000095280"/>
    </source>
</evidence>
<evidence type="ECO:0000313" key="3">
    <source>
        <dbReference type="WBParaSite" id="maker-unitig_27034-snap-gene-0.2-mRNA-1"/>
    </source>
</evidence>
<keyword evidence="2" id="KW-1185">Reference proteome</keyword>
<accession>A0A1I8FBS8</accession>
<proteinExistence type="predicted"/>
<dbReference type="WBParaSite" id="maker-unitig_27034-snap-gene-0.2-mRNA-1">
    <property type="protein sequence ID" value="maker-unitig_27034-snap-gene-0.2-mRNA-1"/>
    <property type="gene ID" value="maker-unitig_27034-snap-gene-0.2"/>
</dbReference>